<dbReference type="GO" id="GO:0016757">
    <property type="term" value="F:glycosyltransferase activity"/>
    <property type="evidence" value="ECO:0007669"/>
    <property type="project" value="UniProtKB-KW"/>
</dbReference>
<feature type="compositionally biased region" description="Gly residues" evidence="1">
    <location>
        <begin position="273"/>
        <end position="287"/>
    </location>
</feature>
<accession>A0ABU5KEG0</accession>
<feature type="compositionally biased region" description="Basic and acidic residues" evidence="1">
    <location>
        <begin position="288"/>
        <end position="299"/>
    </location>
</feature>
<dbReference type="CDD" id="cd13399">
    <property type="entry name" value="Slt35-like"/>
    <property type="match status" value="1"/>
</dbReference>
<dbReference type="InterPro" id="IPR043426">
    <property type="entry name" value="MltB-like"/>
</dbReference>
<dbReference type="EMBL" id="JAXQPW010000006">
    <property type="protein sequence ID" value="MDZ5663229.1"/>
    <property type="molecule type" value="Genomic_DNA"/>
</dbReference>
<feature type="signal peptide" evidence="2">
    <location>
        <begin position="1"/>
        <end position="37"/>
    </location>
</feature>
<evidence type="ECO:0000256" key="2">
    <source>
        <dbReference type="SAM" id="SignalP"/>
    </source>
</evidence>
<feature type="chain" id="PRO_5045961851" evidence="2">
    <location>
        <begin position="38"/>
        <end position="422"/>
    </location>
</feature>
<gene>
    <name evidence="4" type="ORF">SFC79_15760</name>
</gene>
<evidence type="ECO:0000259" key="3">
    <source>
        <dbReference type="Pfam" id="PF13406"/>
    </source>
</evidence>
<dbReference type="PANTHER" id="PTHR30163">
    <property type="entry name" value="MEMBRANE-BOUND LYTIC MUREIN TRANSGLYCOSYLASE B"/>
    <property type="match status" value="1"/>
</dbReference>
<keyword evidence="5" id="KW-1185">Reference proteome</keyword>
<dbReference type="Gene3D" id="1.10.530.10">
    <property type="match status" value="1"/>
</dbReference>
<dbReference type="PANTHER" id="PTHR30163:SF8">
    <property type="entry name" value="LYTIC MUREIN TRANSGLYCOSYLASE"/>
    <property type="match status" value="1"/>
</dbReference>
<evidence type="ECO:0000313" key="4">
    <source>
        <dbReference type="EMBL" id="MDZ5663229.1"/>
    </source>
</evidence>
<dbReference type="SUPFAM" id="SSF53955">
    <property type="entry name" value="Lysozyme-like"/>
    <property type="match status" value="1"/>
</dbReference>
<protein>
    <submittedName>
        <fullName evidence="4">Lytic murein transglycosylase</fullName>
        <ecNumber evidence="4">2.4.-.-</ecNumber>
    </submittedName>
</protein>
<comment type="caution">
    <text evidence="4">The sequence shown here is derived from an EMBL/GenBank/DDBJ whole genome shotgun (WGS) entry which is preliminary data.</text>
</comment>
<keyword evidence="4" id="KW-0808">Transferase</keyword>
<dbReference type="InterPro" id="IPR023346">
    <property type="entry name" value="Lysozyme-like_dom_sf"/>
</dbReference>
<feature type="region of interest" description="Disordered" evidence="1">
    <location>
        <begin position="256"/>
        <end position="380"/>
    </location>
</feature>
<reference evidence="4 5" key="1">
    <citation type="submission" date="2023-11" db="EMBL/GenBank/DDBJ databases">
        <title>Novel species in genus Nocardioides.</title>
        <authorList>
            <person name="Zhou H."/>
        </authorList>
    </citation>
    <scope>NUCLEOTIDE SEQUENCE [LARGE SCALE GENOMIC DNA]</scope>
    <source>
        <strain evidence="4 5">S-58</strain>
    </source>
</reference>
<feature type="domain" description="Transglycosylase SLT" evidence="3">
    <location>
        <begin position="165"/>
        <end position="208"/>
    </location>
</feature>
<feature type="compositionally biased region" description="Low complexity" evidence="1">
    <location>
        <begin position="314"/>
        <end position="358"/>
    </location>
</feature>
<evidence type="ECO:0000256" key="1">
    <source>
        <dbReference type="SAM" id="MobiDB-lite"/>
    </source>
</evidence>
<sequence>MSSSAHIRRATAIIPLAVLSAAWTASLAGVGVGSASADPEGSGTLPDGTNLPAAVIEAPASVGDAVTRAAAVTPGSAGDIPQVALAAYQRAEGVINKADPGCRLSWELVAAIGRVESDHGRSGGSSLDESGVARPAIVGIALDGSNDTQAIVDTDGGQYDADTRWDRAVGPMQFIPSTWSVVGVDGDSDGRRAPQDVDDAALSTAVYLCSGEDDLSTEQGQRASVYRYNHSNDYVDLVLSIMQAYLDGDFSAVPTSTLPSGVMVPGTTATTGGTDGGGDGNRGGKGSGTKDDRDGDRPTKNPSPTKGPSPTTTPTPTQTPTQDPTQDPTQNATPSPTQNPTQNPTQSPTQSPTDDPTAVPTQTPTSQPTAVPSTLPPLPTVPVPTLTQTLTWAQAQAQCLASGILAINLNQLNACINNLMNP</sequence>
<keyword evidence="4" id="KW-0328">Glycosyltransferase</keyword>
<dbReference type="EC" id="2.4.-.-" evidence="4"/>
<dbReference type="InterPro" id="IPR031304">
    <property type="entry name" value="SLT_2"/>
</dbReference>
<dbReference type="Pfam" id="PF13406">
    <property type="entry name" value="SLT_2"/>
    <property type="match status" value="1"/>
</dbReference>
<organism evidence="4 5">
    <name type="scientific">Nocardioides renjunii</name>
    <dbReference type="NCBI Taxonomy" id="3095075"/>
    <lineage>
        <taxon>Bacteria</taxon>
        <taxon>Bacillati</taxon>
        <taxon>Actinomycetota</taxon>
        <taxon>Actinomycetes</taxon>
        <taxon>Propionibacteriales</taxon>
        <taxon>Nocardioidaceae</taxon>
        <taxon>Nocardioides</taxon>
    </lineage>
</organism>
<keyword evidence="2" id="KW-0732">Signal</keyword>
<evidence type="ECO:0000313" key="5">
    <source>
        <dbReference type="Proteomes" id="UP001291999"/>
    </source>
</evidence>
<proteinExistence type="predicted"/>
<name>A0ABU5KEG0_9ACTN</name>
<dbReference type="RefSeq" id="WP_322425060.1">
    <property type="nucleotide sequence ID" value="NZ_JAXQPW010000006.1"/>
</dbReference>
<dbReference type="Proteomes" id="UP001291999">
    <property type="component" value="Unassembled WGS sequence"/>
</dbReference>